<dbReference type="eggNOG" id="ENOG5031WW1">
    <property type="taxonomic scope" value="Bacteria"/>
</dbReference>
<evidence type="ECO:0000313" key="2">
    <source>
        <dbReference type="Proteomes" id="UP000002357"/>
    </source>
</evidence>
<organism evidence="1 2">
    <name type="scientific">Streptomyces clavuligerus</name>
    <dbReference type="NCBI Taxonomy" id="1901"/>
    <lineage>
        <taxon>Bacteria</taxon>
        <taxon>Bacillati</taxon>
        <taxon>Actinomycetota</taxon>
        <taxon>Actinomycetes</taxon>
        <taxon>Kitasatosporales</taxon>
        <taxon>Streptomycetaceae</taxon>
        <taxon>Streptomyces</taxon>
    </lineage>
</organism>
<accession>E2PYS6</accession>
<dbReference type="KEGG" id="sclf:BB341_12665"/>
<dbReference type="GeneID" id="93730282"/>
<dbReference type="AlphaFoldDB" id="E2PYS6"/>
<dbReference type="EMBL" id="CM000913">
    <property type="protein sequence ID" value="EFG08257.1"/>
    <property type="molecule type" value="Genomic_DNA"/>
</dbReference>
<name>E2PYS6_STRCL</name>
<protein>
    <submittedName>
        <fullName evidence="1">Uncharacterized protein</fullName>
    </submittedName>
</protein>
<sequence>MAWFCPWCKRPDAVAHVENAAGLHPFPCLFCDCSTVAGPVLGVREASRVCATPRCGGLVTETFGYDVHGRLAEVRRRGCPECGSALSAAECGG</sequence>
<keyword evidence="2" id="KW-1185">Reference proteome</keyword>
<dbReference type="RefSeq" id="WP_003961256.1">
    <property type="nucleotide sequence ID" value="NZ_CM000913.1"/>
</dbReference>
<proteinExistence type="predicted"/>
<dbReference type="OrthoDB" id="4265603at2"/>
<dbReference type="Proteomes" id="UP000002357">
    <property type="component" value="Chromosome"/>
</dbReference>
<gene>
    <name evidence="1" type="ORF">SCLAV_3186</name>
</gene>
<reference evidence="1 2" key="1">
    <citation type="journal article" date="2010" name="Genome Biol. Evol.">
        <title>The sequence of a 1.8-mb bacterial linear plasmid reveals a rich evolutionary reservoir of secondary metabolic pathways.</title>
        <authorList>
            <person name="Medema M.H."/>
            <person name="Trefzer A."/>
            <person name="Kovalchuk A."/>
            <person name="van den Berg M."/>
            <person name="Mueller U."/>
            <person name="Heijne W."/>
            <person name="Wu L."/>
            <person name="Alam M.T."/>
            <person name="Ronning C.M."/>
            <person name="Nierman W.C."/>
            <person name="Bovenberg R.A.L."/>
            <person name="Breitling R."/>
            <person name="Takano E."/>
        </authorList>
    </citation>
    <scope>NUCLEOTIDE SEQUENCE [LARGE SCALE GENOMIC DNA]</scope>
    <source>
        <strain evidence="2">ATCC 27064 / DSM 738 / JCM 4710 / NBRC 13307 / NCIMB 12785 / NRRL 3585 / VKM Ac-602</strain>
    </source>
</reference>
<evidence type="ECO:0000313" key="1">
    <source>
        <dbReference type="EMBL" id="EFG08257.1"/>
    </source>
</evidence>